<organism evidence="1 2">
    <name type="scientific">Acaulospora colombiana</name>
    <dbReference type="NCBI Taxonomy" id="27376"/>
    <lineage>
        <taxon>Eukaryota</taxon>
        <taxon>Fungi</taxon>
        <taxon>Fungi incertae sedis</taxon>
        <taxon>Mucoromycota</taxon>
        <taxon>Glomeromycotina</taxon>
        <taxon>Glomeromycetes</taxon>
        <taxon>Diversisporales</taxon>
        <taxon>Acaulosporaceae</taxon>
        <taxon>Acaulospora</taxon>
    </lineage>
</organism>
<dbReference type="EMBL" id="CAJVPT010002087">
    <property type="protein sequence ID" value="CAG8474961.1"/>
    <property type="molecule type" value="Genomic_DNA"/>
</dbReference>
<sequence>MENVLLTTTPGAFISSQPPTPDVVSEIDREEFSFLPHIIQILEKVETGKNEQEIKNMKARKLKEKFRRCQQILHELPGADLSREEQEQILRKEKQLLDQKR</sequence>
<gene>
    <name evidence="1" type="ORF">ACOLOM_LOCUS1750</name>
</gene>
<reference evidence="1" key="1">
    <citation type="submission" date="2021-06" db="EMBL/GenBank/DDBJ databases">
        <authorList>
            <person name="Kallberg Y."/>
            <person name="Tangrot J."/>
            <person name="Rosling A."/>
        </authorList>
    </citation>
    <scope>NUCLEOTIDE SEQUENCE</scope>
    <source>
        <strain evidence="1">CL356</strain>
    </source>
</reference>
<protein>
    <submittedName>
        <fullName evidence="1">1859_t:CDS:1</fullName>
    </submittedName>
</protein>
<proteinExistence type="predicted"/>
<evidence type="ECO:0000313" key="1">
    <source>
        <dbReference type="EMBL" id="CAG8474961.1"/>
    </source>
</evidence>
<evidence type="ECO:0000313" key="2">
    <source>
        <dbReference type="Proteomes" id="UP000789525"/>
    </source>
</evidence>
<accession>A0ACA9KJG3</accession>
<keyword evidence="2" id="KW-1185">Reference proteome</keyword>
<name>A0ACA9KJG3_9GLOM</name>
<dbReference type="Proteomes" id="UP000789525">
    <property type="component" value="Unassembled WGS sequence"/>
</dbReference>
<comment type="caution">
    <text evidence="1">The sequence shown here is derived from an EMBL/GenBank/DDBJ whole genome shotgun (WGS) entry which is preliminary data.</text>
</comment>